<organism evidence="2 3">
    <name type="scientific">Mycena metata</name>
    <dbReference type="NCBI Taxonomy" id="1033252"/>
    <lineage>
        <taxon>Eukaryota</taxon>
        <taxon>Fungi</taxon>
        <taxon>Dikarya</taxon>
        <taxon>Basidiomycota</taxon>
        <taxon>Agaricomycotina</taxon>
        <taxon>Agaricomycetes</taxon>
        <taxon>Agaricomycetidae</taxon>
        <taxon>Agaricales</taxon>
        <taxon>Marasmiineae</taxon>
        <taxon>Mycenaceae</taxon>
        <taxon>Mycena</taxon>
    </lineage>
</organism>
<feature type="compositionally biased region" description="Basic and acidic residues" evidence="1">
    <location>
        <begin position="190"/>
        <end position="199"/>
    </location>
</feature>
<dbReference type="Proteomes" id="UP001215598">
    <property type="component" value="Unassembled WGS sequence"/>
</dbReference>
<reference evidence="2" key="1">
    <citation type="submission" date="2023-03" db="EMBL/GenBank/DDBJ databases">
        <title>Massive genome expansion in bonnet fungi (Mycena s.s.) driven by repeated elements and novel gene families across ecological guilds.</title>
        <authorList>
            <consortium name="Lawrence Berkeley National Laboratory"/>
            <person name="Harder C.B."/>
            <person name="Miyauchi S."/>
            <person name="Viragh M."/>
            <person name="Kuo A."/>
            <person name="Thoen E."/>
            <person name="Andreopoulos B."/>
            <person name="Lu D."/>
            <person name="Skrede I."/>
            <person name="Drula E."/>
            <person name="Henrissat B."/>
            <person name="Morin E."/>
            <person name="Kohler A."/>
            <person name="Barry K."/>
            <person name="LaButti K."/>
            <person name="Morin E."/>
            <person name="Salamov A."/>
            <person name="Lipzen A."/>
            <person name="Mereny Z."/>
            <person name="Hegedus B."/>
            <person name="Baldrian P."/>
            <person name="Stursova M."/>
            <person name="Weitz H."/>
            <person name="Taylor A."/>
            <person name="Grigoriev I.V."/>
            <person name="Nagy L.G."/>
            <person name="Martin F."/>
            <person name="Kauserud H."/>
        </authorList>
    </citation>
    <scope>NUCLEOTIDE SEQUENCE</scope>
    <source>
        <strain evidence="2">CBHHK182m</strain>
    </source>
</reference>
<feature type="region of interest" description="Disordered" evidence="1">
    <location>
        <begin position="1"/>
        <end position="128"/>
    </location>
</feature>
<name>A0AAD7MDM4_9AGAR</name>
<feature type="region of interest" description="Disordered" evidence="1">
    <location>
        <begin position="169"/>
        <end position="199"/>
    </location>
</feature>
<feature type="compositionally biased region" description="Basic and acidic residues" evidence="1">
    <location>
        <begin position="17"/>
        <end position="26"/>
    </location>
</feature>
<dbReference type="AlphaFoldDB" id="A0AAD7MDM4"/>
<evidence type="ECO:0000256" key="1">
    <source>
        <dbReference type="SAM" id="MobiDB-lite"/>
    </source>
</evidence>
<accession>A0AAD7MDM4</accession>
<proteinExistence type="predicted"/>
<feature type="compositionally biased region" description="Gly residues" evidence="1">
    <location>
        <begin position="1"/>
        <end position="11"/>
    </location>
</feature>
<protein>
    <submittedName>
        <fullName evidence="2">Uncharacterized protein</fullName>
    </submittedName>
</protein>
<evidence type="ECO:0000313" key="3">
    <source>
        <dbReference type="Proteomes" id="UP001215598"/>
    </source>
</evidence>
<gene>
    <name evidence="2" type="ORF">B0H16DRAFT_1480002</name>
</gene>
<comment type="caution">
    <text evidence="2">The sequence shown here is derived from an EMBL/GenBank/DDBJ whole genome shotgun (WGS) entry which is preliminary data.</text>
</comment>
<feature type="compositionally biased region" description="Gly residues" evidence="1">
    <location>
        <begin position="107"/>
        <end position="118"/>
    </location>
</feature>
<feature type="compositionally biased region" description="Polar residues" evidence="1">
    <location>
        <begin position="177"/>
        <end position="186"/>
    </location>
</feature>
<feature type="compositionally biased region" description="Basic and acidic residues" evidence="1">
    <location>
        <begin position="97"/>
        <end position="106"/>
    </location>
</feature>
<dbReference type="EMBL" id="JARKIB010000384">
    <property type="protein sequence ID" value="KAJ7711852.1"/>
    <property type="molecule type" value="Genomic_DNA"/>
</dbReference>
<evidence type="ECO:0000313" key="2">
    <source>
        <dbReference type="EMBL" id="KAJ7711852.1"/>
    </source>
</evidence>
<sequence length="199" mass="21289">MGCGGRAGGSALGPPFGRERDDERGGGARFAPPPRRVNESNPHPELQRALSAWLEEEKGAGKCASRANPTLPPRAQRTMSWGSAREARRPAPPTQSEARDATEHRGGGVWMKGMGSGTGRRVTGGQRAEREAAYGPDFNTYMADGICALCVRGRDPGSAPDRLQKVAKYDPRPDGVTATSDSNDNLYNREGTDRGTRVV</sequence>
<keyword evidence="3" id="KW-1185">Reference proteome</keyword>